<dbReference type="SUPFAM" id="SSF53474">
    <property type="entry name" value="alpha/beta-Hydrolases"/>
    <property type="match status" value="1"/>
</dbReference>
<dbReference type="RefSeq" id="XP_036367102.1">
    <property type="nucleotide sequence ID" value="XM_036511209.1"/>
</dbReference>
<evidence type="ECO:0000313" key="7">
    <source>
        <dbReference type="Proteomes" id="UP000515154"/>
    </source>
</evidence>
<dbReference type="Gene3D" id="3.40.50.1820">
    <property type="entry name" value="alpha/beta hydrolase"/>
    <property type="match status" value="2"/>
</dbReference>
<evidence type="ECO:0000256" key="4">
    <source>
        <dbReference type="ARBA" id="ARBA00022801"/>
    </source>
</evidence>
<keyword evidence="5" id="KW-0325">Glycoprotein</keyword>
<dbReference type="Proteomes" id="UP000515154">
    <property type="component" value="Linkage group LG19"/>
</dbReference>
<keyword evidence="6" id="KW-0812">Transmembrane</keyword>
<proteinExistence type="inferred from homology"/>
<protein>
    <submittedName>
        <fullName evidence="8">Lysosomal Pro-X carboxypeptidase isoform X2</fullName>
    </submittedName>
</protein>
<evidence type="ECO:0000256" key="5">
    <source>
        <dbReference type="ARBA" id="ARBA00023180"/>
    </source>
</evidence>
<keyword evidence="8" id="KW-0121">Carboxypeptidase</keyword>
<dbReference type="GO" id="GO:0006508">
    <property type="term" value="P:proteolysis"/>
    <property type="evidence" value="ECO:0007669"/>
    <property type="project" value="UniProtKB-KW"/>
</dbReference>
<dbReference type="InterPro" id="IPR008758">
    <property type="entry name" value="Peptidase_S28"/>
</dbReference>
<dbReference type="PANTHER" id="PTHR11010:SF38">
    <property type="entry name" value="LYSOSOMAL PRO-X CARBOXYPEPTIDASE"/>
    <property type="match status" value="1"/>
</dbReference>
<dbReference type="GO" id="GO:0004180">
    <property type="term" value="F:carboxypeptidase activity"/>
    <property type="evidence" value="ECO:0007669"/>
    <property type="project" value="UniProtKB-KW"/>
</dbReference>
<keyword evidence="3" id="KW-0732">Signal</keyword>
<organism evidence="7 8">
    <name type="scientific">Octopus sinensis</name>
    <name type="common">East Asian common octopus</name>
    <dbReference type="NCBI Taxonomy" id="2607531"/>
    <lineage>
        <taxon>Eukaryota</taxon>
        <taxon>Metazoa</taxon>
        <taxon>Spiralia</taxon>
        <taxon>Lophotrochozoa</taxon>
        <taxon>Mollusca</taxon>
        <taxon>Cephalopoda</taxon>
        <taxon>Coleoidea</taxon>
        <taxon>Octopodiformes</taxon>
        <taxon>Octopoda</taxon>
        <taxon>Incirrata</taxon>
        <taxon>Octopodidae</taxon>
        <taxon>Octopus</taxon>
    </lineage>
</organism>
<keyword evidence="4" id="KW-0378">Hydrolase</keyword>
<keyword evidence="2" id="KW-0645">Protease</keyword>
<evidence type="ECO:0000256" key="6">
    <source>
        <dbReference type="SAM" id="Phobius"/>
    </source>
</evidence>
<reference evidence="8" key="1">
    <citation type="submission" date="2025-08" db="UniProtKB">
        <authorList>
            <consortium name="RefSeq"/>
        </authorList>
    </citation>
    <scope>IDENTIFICATION</scope>
</reference>
<dbReference type="AlphaFoldDB" id="A0A7E6FJP3"/>
<dbReference type="GO" id="GO:0008239">
    <property type="term" value="F:dipeptidyl-peptidase activity"/>
    <property type="evidence" value="ECO:0007669"/>
    <property type="project" value="TreeGrafter"/>
</dbReference>
<dbReference type="Pfam" id="PF05577">
    <property type="entry name" value="Peptidase_S28"/>
    <property type="match status" value="1"/>
</dbReference>
<evidence type="ECO:0000313" key="8">
    <source>
        <dbReference type="RefSeq" id="XP_036367102.1"/>
    </source>
</evidence>
<dbReference type="InterPro" id="IPR029058">
    <property type="entry name" value="AB_hydrolase_fold"/>
</dbReference>
<name>A0A7E6FJP3_9MOLL</name>
<dbReference type="PANTHER" id="PTHR11010">
    <property type="entry name" value="PROTEASE S28 PRO-X CARBOXYPEPTIDASE-RELATED"/>
    <property type="match status" value="1"/>
</dbReference>
<accession>A0A7E6FJP3</accession>
<feature type="transmembrane region" description="Helical" evidence="6">
    <location>
        <begin position="6"/>
        <end position="25"/>
    </location>
</feature>
<gene>
    <name evidence="8" type="primary">LOC115222100</name>
</gene>
<keyword evidence="6" id="KW-0472">Membrane</keyword>
<evidence type="ECO:0000256" key="1">
    <source>
        <dbReference type="ARBA" id="ARBA00011079"/>
    </source>
</evidence>
<evidence type="ECO:0000256" key="2">
    <source>
        <dbReference type="ARBA" id="ARBA00022670"/>
    </source>
</evidence>
<keyword evidence="6" id="KW-1133">Transmembrane helix</keyword>
<dbReference type="GO" id="GO:0070008">
    <property type="term" value="F:serine-type exopeptidase activity"/>
    <property type="evidence" value="ECO:0007669"/>
    <property type="project" value="InterPro"/>
</dbReference>
<keyword evidence="7" id="KW-1185">Reference proteome</keyword>
<evidence type="ECO:0000256" key="3">
    <source>
        <dbReference type="ARBA" id="ARBA00022729"/>
    </source>
</evidence>
<sequence>MACNVLLPLSLLIIYAFILSTHAFLHGLPLRRQLTTSSKYTPYYEPVLSVEYFHTKFETWYFTQPVDHFGRNTDTYQQRYLVSTQWWDGNGGPIFFYTGNEGDIVWFLENSGFMMDIAGEFGAMLVFAEHRYYGKSLPYGTESYKDPVKLSYLTSEQALEDYAKLIQHMKSTIKGAQNSSVVAFGGSYGGMLSAWFRMKYAGVIVGSIAASAPIWGFPGMSKCNGIYTVTTNTFKLGGEHCPGNIRKSWKVIDDLGKYSEGLKFLSEELKLCSSLESSNVDDFKKWLSTTWIYLASVNYPYSANFVEPLPAWPVNSCTEMIMPSCSDGIADMFYPTKWNFPQFSESCYAQWKVVPRPNWITTEYGGKNIQASSNIVFSNGLLDPYSAFGVHKNISDTLISIIIPEAAHHLDLRSKNIHDPPSVIEARNIEKMHIRKWLKSK</sequence>
<comment type="similarity">
    <text evidence="1">Belongs to the peptidase S28 family.</text>
</comment>